<keyword evidence="3 8" id="KW-1134">Transmembrane beta strand</keyword>
<dbReference type="Pfam" id="PF13715">
    <property type="entry name" value="CarbopepD_reg_2"/>
    <property type="match status" value="1"/>
</dbReference>
<dbReference type="Pfam" id="PF00593">
    <property type="entry name" value="TonB_dep_Rec_b-barrel"/>
    <property type="match status" value="1"/>
</dbReference>
<dbReference type="InterPro" id="IPR023997">
    <property type="entry name" value="TonB-dep_OMP_SusC/RagA_CS"/>
</dbReference>
<dbReference type="Pfam" id="PF07715">
    <property type="entry name" value="Plug"/>
    <property type="match status" value="1"/>
</dbReference>
<protein>
    <submittedName>
        <fullName evidence="12">TonB-linked outer membrane protein, SusC/RagA family</fullName>
    </submittedName>
</protein>
<evidence type="ECO:0000256" key="8">
    <source>
        <dbReference type="PROSITE-ProRule" id="PRU01360"/>
    </source>
</evidence>
<keyword evidence="13" id="KW-1185">Reference proteome</keyword>
<keyword evidence="4 8" id="KW-0812">Transmembrane</keyword>
<dbReference type="InterPro" id="IPR037066">
    <property type="entry name" value="Plug_dom_sf"/>
</dbReference>
<keyword evidence="2 8" id="KW-0813">Transport</keyword>
<evidence type="ECO:0000256" key="1">
    <source>
        <dbReference type="ARBA" id="ARBA00004571"/>
    </source>
</evidence>
<evidence type="ECO:0000259" key="10">
    <source>
        <dbReference type="Pfam" id="PF00593"/>
    </source>
</evidence>
<dbReference type="STRING" id="430522.BFS30_17040"/>
<evidence type="ECO:0000256" key="6">
    <source>
        <dbReference type="ARBA" id="ARBA00023136"/>
    </source>
</evidence>
<dbReference type="Gene3D" id="2.60.40.1120">
    <property type="entry name" value="Carboxypeptidase-like, regulatory domain"/>
    <property type="match status" value="1"/>
</dbReference>
<feature type="domain" description="TonB-dependent receptor plug" evidence="11">
    <location>
        <begin position="230"/>
        <end position="374"/>
    </location>
</feature>
<evidence type="ECO:0000256" key="9">
    <source>
        <dbReference type="RuleBase" id="RU003357"/>
    </source>
</evidence>
<accession>A0A1G9N8R6</accession>
<sequence length="1171" mass="128560">MNFKIQYKEPYCPKKGLPSFFDLKSKLILIMKLTAIIVLICCLHVSASGYSQQITLTEKNTPLKNVLQKLRKLSGYQLLYDAQLIEKSSPVTLTLTNVPIAVALEQIFSLQPFTFSIFDKTILVKEKIKEPDFRRESKVVMIINGTVKDLNGNPLNLVSVRIKGGNKTTATNIEGQFSINAPDENAVLIFSCVGLVTKELPAKQGMVVQMEPELNKLNEMVVVGYGSTRRKDLTGSVSSVNVNEVRDVPFMSIDNALAGKAPGVQVTKADGSPGGAVRIRIRGGASLLGTNDPLYVIDGIPTVISNNYISGQSDIVNPVEAANYGEDFNNSVSGAFSRGLNNLAGLNISDIESIDILKDASATAIYGSKAANGVVIITTKKGKLNSKPLLSVNYYVGLNKPIKEKVLNAEQYKTGLREGAVNYINERKRLNMSLTTTAAKQALSMINDPSFFGDADTDWLDLILRTGVTQNADFSLSGGGIGSRYYTSLNYTNQNGTIKGTDFTRLSGKINLDSEISKRLRVITNLNFGYTKNNITNGVYGQALTAPPTFAPYNADGSYSQLGLLNSDYRGYQNPLAVIAGTNRAKDYTLMGSVSGEYDILKDLKFKSTLSVNYGAYNQLNYVPSFVEIGGFYGRESSQGGLGTQASSNSLSSFIENTLTWNKEFNENHRLNVLAGTSWESNKSDFFSATGKGYPDDFILNNLSSAATAVSVKGANPASQSSLLSFYIRANYVFKDKYLFTFTGRSDASSKFSPSNQVGYFPSGAVGWRVSQENFLKSVKWIDEIKIRASMGKTGTQSIGDHMWRTLYAPDAYADKNALVPNQLGNVNIKWESTTQQDLGLDFAFFKGRLGGTFGYYNKTTDGALLNLTPAPSSSYYSVIYNIAKIRNRGLELDLHGDFVRNKSFSWTGAINISRNISKVINIDGGPFSNPNDRNALNLGTSIVKEGEPLGLLYGRVSKGVIKTQQQLDDYKNAFPYWNIFSPLLNIGDMAYEIEDQFWKQDIIGRAAPKFFGGYTNTLSYRNFSLISLFTFSYGGDLMYQKDVSDMGFNSLPNKGIRVLDHYSESNPGSERPRYLFNDTPMLTDLNVYDASYLKLKSLTLAYNVSQKVLKKLRMSSLSVYATGTNIFTVTKYPGPDPEVSDDPGSVIGGGRDVSTYPTVKSYTFGVRMGF</sequence>
<evidence type="ECO:0000313" key="12">
    <source>
        <dbReference type="EMBL" id="SDL82507.1"/>
    </source>
</evidence>
<dbReference type="EMBL" id="FNGY01000002">
    <property type="protein sequence ID" value="SDL82507.1"/>
    <property type="molecule type" value="Genomic_DNA"/>
</dbReference>
<dbReference type="NCBIfam" id="TIGR04056">
    <property type="entry name" value="OMP_RagA_SusC"/>
    <property type="match status" value="1"/>
</dbReference>
<dbReference type="InterPro" id="IPR036942">
    <property type="entry name" value="Beta-barrel_TonB_sf"/>
</dbReference>
<dbReference type="InterPro" id="IPR012910">
    <property type="entry name" value="Plug_dom"/>
</dbReference>
<dbReference type="SUPFAM" id="SSF49464">
    <property type="entry name" value="Carboxypeptidase regulatory domain-like"/>
    <property type="match status" value="1"/>
</dbReference>
<evidence type="ECO:0000256" key="2">
    <source>
        <dbReference type="ARBA" id="ARBA00022448"/>
    </source>
</evidence>
<evidence type="ECO:0000256" key="4">
    <source>
        <dbReference type="ARBA" id="ARBA00022692"/>
    </source>
</evidence>
<keyword evidence="5 9" id="KW-0798">TonB box</keyword>
<evidence type="ECO:0000259" key="11">
    <source>
        <dbReference type="Pfam" id="PF07715"/>
    </source>
</evidence>
<organism evidence="12 13">
    <name type="scientific">Pedobacter steynii</name>
    <dbReference type="NCBI Taxonomy" id="430522"/>
    <lineage>
        <taxon>Bacteria</taxon>
        <taxon>Pseudomonadati</taxon>
        <taxon>Bacteroidota</taxon>
        <taxon>Sphingobacteriia</taxon>
        <taxon>Sphingobacteriales</taxon>
        <taxon>Sphingobacteriaceae</taxon>
        <taxon>Pedobacter</taxon>
    </lineage>
</organism>
<feature type="domain" description="TonB-dependent receptor-like beta-barrel" evidence="10">
    <location>
        <begin position="545"/>
        <end position="936"/>
    </location>
</feature>
<gene>
    <name evidence="12" type="ORF">SAMN05421820_102242</name>
</gene>
<keyword evidence="7 8" id="KW-0998">Cell outer membrane</keyword>
<dbReference type="AlphaFoldDB" id="A0A1G9N8R6"/>
<keyword evidence="6 8" id="KW-0472">Membrane</keyword>
<dbReference type="InterPro" id="IPR000531">
    <property type="entry name" value="Beta-barrel_TonB"/>
</dbReference>
<evidence type="ECO:0000256" key="5">
    <source>
        <dbReference type="ARBA" id="ARBA00023077"/>
    </source>
</evidence>
<dbReference type="Gene3D" id="2.40.170.20">
    <property type="entry name" value="TonB-dependent receptor, beta-barrel domain"/>
    <property type="match status" value="1"/>
</dbReference>
<dbReference type="InterPro" id="IPR039426">
    <property type="entry name" value="TonB-dep_rcpt-like"/>
</dbReference>
<proteinExistence type="inferred from homology"/>
<dbReference type="Gene3D" id="2.170.130.10">
    <property type="entry name" value="TonB-dependent receptor, plug domain"/>
    <property type="match status" value="1"/>
</dbReference>
<dbReference type="Proteomes" id="UP000183200">
    <property type="component" value="Unassembled WGS sequence"/>
</dbReference>
<name>A0A1G9N8R6_9SPHI</name>
<dbReference type="PROSITE" id="PS52016">
    <property type="entry name" value="TONB_DEPENDENT_REC_3"/>
    <property type="match status" value="1"/>
</dbReference>
<comment type="subcellular location">
    <subcellularLocation>
        <location evidence="1 8">Cell outer membrane</location>
        <topology evidence="1 8">Multi-pass membrane protein</topology>
    </subcellularLocation>
</comment>
<dbReference type="SUPFAM" id="SSF56935">
    <property type="entry name" value="Porins"/>
    <property type="match status" value="1"/>
</dbReference>
<comment type="similarity">
    <text evidence="8 9">Belongs to the TonB-dependent receptor family.</text>
</comment>
<dbReference type="GO" id="GO:0009279">
    <property type="term" value="C:cell outer membrane"/>
    <property type="evidence" value="ECO:0007669"/>
    <property type="project" value="UniProtKB-SubCell"/>
</dbReference>
<evidence type="ECO:0000256" key="3">
    <source>
        <dbReference type="ARBA" id="ARBA00022452"/>
    </source>
</evidence>
<dbReference type="NCBIfam" id="TIGR04057">
    <property type="entry name" value="SusC_RagA_signa"/>
    <property type="match status" value="1"/>
</dbReference>
<dbReference type="InterPro" id="IPR023996">
    <property type="entry name" value="TonB-dep_OMP_SusC/RagA"/>
</dbReference>
<dbReference type="InterPro" id="IPR008969">
    <property type="entry name" value="CarboxyPept-like_regulatory"/>
</dbReference>
<evidence type="ECO:0000256" key="7">
    <source>
        <dbReference type="ARBA" id="ARBA00023237"/>
    </source>
</evidence>
<evidence type="ECO:0000313" key="13">
    <source>
        <dbReference type="Proteomes" id="UP000183200"/>
    </source>
</evidence>
<reference evidence="13" key="1">
    <citation type="submission" date="2016-10" db="EMBL/GenBank/DDBJ databases">
        <authorList>
            <person name="Varghese N."/>
            <person name="Submissions S."/>
        </authorList>
    </citation>
    <scope>NUCLEOTIDE SEQUENCE [LARGE SCALE GENOMIC DNA]</scope>
    <source>
        <strain evidence="13">DSM 19110</strain>
    </source>
</reference>